<protein>
    <recommendedName>
        <fullName evidence="3">SUKH-3 immunity protein</fullName>
    </recommendedName>
</protein>
<organism evidence="1 2">
    <name type="scientific">Paenibacillus woosongensis</name>
    <dbReference type="NCBI Taxonomy" id="307580"/>
    <lineage>
        <taxon>Bacteria</taxon>
        <taxon>Bacillati</taxon>
        <taxon>Bacillota</taxon>
        <taxon>Bacilli</taxon>
        <taxon>Bacillales</taxon>
        <taxon>Paenibacillaceae</taxon>
        <taxon>Paenibacillus</taxon>
    </lineage>
</organism>
<dbReference type="AlphaFoldDB" id="A0A7X3CLB9"/>
<dbReference type="Pfam" id="PF14433">
    <property type="entry name" value="SUKH-3"/>
    <property type="match status" value="1"/>
</dbReference>
<dbReference type="EMBL" id="WNZW01000001">
    <property type="protein sequence ID" value="MUG44308.1"/>
    <property type="molecule type" value="Genomic_DNA"/>
</dbReference>
<dbReference type="RefSeq" id="WP_155609703.1">
    <property type="nucleotide sequence ID" value="NZ_WNZW01000001.1"/>
</dbReference>
<evidence type="ECO:0008006" key="3">
    <source>
        <dbReference type="Google" id="ProtNLM"/>
    </source>
</evidence>
<dbReference type="InterPro" id="IPR025850">
    <property type="entry name" value="SUKH-3"/>
</dbReference>
<dbReference type="Proteomes" id="UP000447876">
    <property type="component" value="Unassembled WGS sequence"/>
</dbReference>
<name>A0A7X3CLB9_9BACL</name>
<gene>
    <name evidence="1" type="ORF">GNP95_04765</name>
</gene>
<dbReference type="OrthoDB" id="1918885at2"/>
<proteinExistence type="predicted"/>
<comment type="caution">
    <text evidence="1">The sequence shown here is derived from an EMBL/GenBank/DDBJ whole genome shotgun (WGS) entry which is preliminary data.</text>
</comment>
<sequence length="152" mass="17426">MIMEDKVLKLLQKAGWLEGRVVDVIQYTEFLDDDGYFVFGSAINFLKEYGGLIIEFENPKRLGSYLKLIIDPIEASSSIFRELSKRYERYCNEPFVIVGEIPLMDMTWYISLSGLFYGGNDDYLICLGDDFYQALNNIITGAVLDVNTVEDE</sequence>
<accession>A0A7X3CLB9</accession>
<evidence type="ECO:0000313" key="1">
    <source>
        <dbReference type="EMBL" id="MUG44308.1"/>
    </source>
</evidence>
<reference evidence="1 2" key="1">
    <citation type="submission" date="2019-11" db="EMBL/GenBank/DDBJ databases">
        <title>Draft genome sequences of five Paenibacillus species of dairy origin.</title>
        <authorList>
            <person name="Olajide A.M."/>
            <person name="Chen S."/>
            <person name="Lapointe G."/>
        </authorList>
    </citation>
    <scope>NUCLEOTIDE SEQUENCE [LARGE SCALE GENOMIC DNA]</scope>
    <source>
        <strain evidence="1 2">12CR55</strain>
    </source>
</reference>
<evidence type="ECO:0000313" key="2">
    <source>
        <dbReference type="Proteomes" id="UP000447876"/>
    </source>
</evidence>